<dbReference type="Pfam" id="PF13683">
    <property type="entry name" value="rve_3"/>
    <property type="match status" value="1"/>
</dbReference>
<dbReference type="InterPro" id="IPR001584">
    <property type="entry name" value="Integrase_cat-core"/>
</dbReference>
<evidence type="ECO:0000256" key="1">
    <source>
        <dbReference type="SAM" id="MobiDB-lite"/>
    </source>
</evidence>
<name>A0A6G4WLT7_9HYPH</name>
<feature type="domain" description="Integrase catalytic" evidence="2">
    <location>
        <begin position="7"/>
        <end position="27"/>
    </location>
</feature>
<evidence type="ECO:0000313" key="3">
    <source>
        <dbReference type="EMBL" id="NGO55782.1"/>
    </source>
</evidence>
<organism evidence="3 4">
    <name type="scientific">Allomesorhizobium camelthorni</name>
    <dbReference type="NCBI Taxonomy" id="475069"/>
    <lineage>
        <taxon>Bacteria</taxon>
        <taxon>Pseudomonadati</taxon>
        <taxon>Pseudomonadota</taxon>
        <taxon>Alphaproteobacteria</taxon>
        <taxon>Hyphomicrobiales</taxon>
        <taxon>Phyllobacteriaceae</taxon>
        <taxon>Allomesorhizobium</taxon>
    </lineage>
</organism>
<accession>A0A6G4WLT7</accession>
<comment type="caution">
    <text evidence="3">The sequence shown here is derived from an EMBL/GenBank/DDBJ whole genome shotgun (WGS) entry which is preliminary data.</text>
</comment>
<evidence type="ECO:0000259" key="2">
    <source>
        <dbReference type="Pfam" id="PF13683"/>
    </source>
</evidence>
<evidence type="ECO:0000313" key="4">
    <source>
        <dbReference type="Proteomes" id="UP001642900"/>
    </source>
</evidence>
<dbReference type="Proteomes" id="UP001642900">
    <property type="component" value="Unassembled WGS sequence"/>
</dbReference>
<proteinExistence type="predicted"/>
<gene>
    <name evidence="3" type="ORF">G6N73_33025</name>
</gene>
<reference evidence="3 4" key="1">
    <citation type="submission" date="2020-02" db="EMBL/GenBank/DDBJ databases">
        <title>Genome sequence of strain CCNWXJ40-4.</title>
        <authorList>
            <person name="Gao J."/>
            <person name="Sun J."/>
        </authorList>
    </citation>
    <scope>NUCLEOTIDE SEQUENCE [LARGE SCALE GENOMIC DNA]</scope>
    <source>
        <strain evidence="3 4">CCNWXJ 40-4</strain>
    </source>
</reference>
<dbReference type="RefSeq" id="WP_165034126.1">
    <property type="nucleotide sequence ID" value="NZ_JAAKZF010000131.1"/>
</dbReference>
<dbReference type="AlphaFoldDB" id="A0A6G4WLT7"/>
<feature type="region of interest" description="Disordered" evidence="1">
    <location>
        <begin position="14"/>
        <end position="34"/>
    </location>
</feature>
<sequence length="34" mass="3729">MFSLVGSAIDSWKKDYNHHRPHSALGNNDAGESS</sequence>
<dbReference type="EMBL" id="JAAKZF010000131">
    <property type="protein sequence ID" value="NGO55782.1"/>
    <property type="molecule type" value="Genomic_DNA"/>
</dbReference>
<keyword evidence="4" id="KW-1185">Reference proteome</keyword>
<dbReference type="GO" id="GO:0015074">
    <property type="term" value="P:DNA integration"/>
    <property type="evidence" value="ECO:0007669"/>
    <property type="project" value="InterPro"/>
</dbReference>
<protein>
    <submittedName>
        <fullName evidence="3">Transposase</fullName>
    </submittedName>
</protein>